<organism evidence="1 2">
    <name type="scientific">Lentinus tigrinus ALCF2SS1-6</name>
    <dbReference type="NCBI Taxonomy" id="1328759"/>
    <lineage>
        <taxon>Eukaryota</taxon>
        <taxon>Fungi</taxon>
        <taxon>Dikarya</taxon>
        <taxon>Basidiomycota</taxon>
        <taxon>Agaricomycotina</taxon>
        <taxon>Agaricomycetes</taxon>
        <taxon>Polyporales</taxon>
        <taxon>Polyporaceae</taxon>
        <taxon>Lentinus</taxon>
    </lineage>
</organism>
<protein>
    <submittedName>
        <fullName evidence="1">Uncharacterized protein</fullName>
    </submittedName>
</protein>
<dbReference type="EMBL" id="ML122252">
    <property type="protein sequence ID" value="RPD65300.1"/>
    <property type="molecule type" value="Genomic_DNA"/>
</dbReference>
<reference evidence="1" key="1">
    <citation type="journal article" date="2018" name="Genome Biol. Evol.">
        <title>Genomics and development of Lentinus tigrinus, a white-rot wood-decaying mushroom with dimorphic fruiting bodies.</title>
        <authorList>
            <person name="Wu B."/>
            <person name="Xu Z."/>
            <person name="Knudson A."/>
            <person name="Carlson A."/>
            <person name="Chen N."/>
            <person name="Kovaka S."/>
            <person name="LaButti K."/>
            <person name="Lipzen A."/>
            <person name="Pennachio C."/>
            <person name="Riley R."/>
            <person name="Schakwitz W."/>
            <person name="Umezawa K."/>
            <person name="Ohm R.A."/>
            <person name="Grigoriev I.V."/>
            <person name="Nagy L.G."/>
            <person name="Gibbons J."/>
            <person name="Hibbett D."/>
        </authorList>
    </citation>
    <scope>NUCLEOTIDE SEQUENCE [LARGE SCALE GENOMIC DNA]</scope>
    <source>
        <strain evidence="1">ALCF2SS1-6</strain>
    </source>
</reference>
<name>A0A5C2SNU9_9APHY</name>
<evidence type="ECO:0000313" key="2">
    <source>
        <dbReference type="Proteomes" id="UP000313359"/>
    </source>
</evidence>
<keyword evidence="2" id="KW-1185">Reference proteome</keyword>
<gene>
    <name evidence="1" type="ORF">L227DRAFT_207804</name>
</gene>
<dbReference type="Proteomes" id="UP000313359">
    <property type="component" value="Unassembled WGS sequence"/>
</dbReference>
<evidence type="ECO:0000313" key="1">
    <source>
        <dbReference type="EMBL" id="RPD65300.1"/>
    </source>
</evidence>
<sequence length="195" mass="21933">MLHVFAPAPLLSPPRKFSLFACARLRPEARPRLHSSPIPCPERSIRRLLFRVSWSPLAYSIPSGSPTWRRAASYHTSCAVQSPIIPRTGPVSPSPPVSGGGTMRGCINFPHLLTLRTVRSVTPVLDFLCSIPIRQLLAWKTATFNHPHAFRTLPETRARVLVRRPAIPFHSTYIRINPTRAWSHPERRVVPPHCP</sequence>
<accession>A0A5C2SNU9</accession>
<proteinExistence type="predicted"/>
<dbReference type="AlphaFoldDB" id="A0A5C2SNU9"/>